<organism evidence="7 8">
    <name type="scientific">Staphylococcus epidermidis (strain ATCC 12228 / FDA PCI 1200)</name>
    <dbReference type="NCBI Taxonomy" id="176280"/>
    <lineage>
        <taxon>Bacteria</taxon>
        <taxon>Bacillati</taxon>
        <taxon>Bacillota</taxon>
        <taxon>Bacilli</taxon>
        <taxon>Bacillales</taxon>
        <taxon>Staphylococcaceae</taxon>
        <taxon>Staphylococcus</taxon>
    </lineage>
</organism>
<dbReference type="Proteomes" id="UP000001411">
    <property type="component" value="Chromosome"/>
</dbReference>
<proteinExistence type="inferred from homology"/>
<keyword evidence="4" id="KW-0808">Transferase</keyword>
<evidence type="ECO:0000313" key="7">
    <source>
        <dbReference type="EMBL" id="AAO05587.1"/>
    </source>
</evidence>
<reference evidence="7 8" key="1">
    <citation type="journal article" date="2003" name="Mol. Microbiol.">
        <title>Genome-based analysis of virulence genes in a non-biofilm-forming Staphylococcus epidermidis strain (ATCC 12228).</title>
        <authorList>
            <person name="Zhang Y.Q."/>
            <person name="Ren S.X."/>
            <person name="Li H.L."/>
            <person name="Wang Y.X."/>
            <person name="Fu G."/>
            <person name="Yang J."/>
            <person name="Qin Z.Q."/>
            <person name="Miao Y.G."/>
            <person name="Wang W.Y."/>
            <person name="Chen R.S."/>
            <person name="Shen Y."/>
            <person name="Chen Z."/>
            <person name="Yuan Z.H."/>
            <person name="Zhao G.P."/>
            <person name="Qu D."/>
            <person name="Danchin A."/>
            <person name="Wen Y.M."/>
        </authorList>
    </citation>
    <scope>NUCLEOTIDE SEQUENCE [LARGE SCALE GENOMIC DNA]</scope>
    <source>
        <strain evidence="8">ATCC 12228 / FDA PCI 1200</strain>
    </source>
</reference>
<dbReference type="PANTHER" id="PTHR37316:SF3">
    <property type="entry name" value="TEICHOIC ACID GLYCEROL-PHOSPHATE TRANSFERASE"/>
    <property type="match status" value="1"/>
</dbReference>
<protein>
    <recommendedName>
        <fullName evidence="9">Teichoic acid biosynthesis protein F</fullName>
    </recommendedName>
</protein>
<dbReference type="GO" id="GO:0047355">
    <property type="term" value="F:CDP-glycerol glycerophosphotransferase activity"/>
    <property type="evidence" value="ECO:0007669"/>
    <property type="project" value="InterPro"/>
</dbReference>
<evidence type="ECO:0008006" key="9">
    <source>
        <dbReference type="Google" id="ProtNLM"/>
    </source>
</evidence>
<evidence type="ECO:0000256" key="4">
    <source>
        <dbReference type="ARBA" id="ARBA00022679"/>
    </source>
</evidence>
<name>A0A0H2VI21_STAES</name>
<dbReference type="Pfam" id="PF04464">
    <property type="entry name" value="Glyphos_transf"/>
    <property type="match status" value="1"/>
</dbReference>
<dbReference type="Gene3D" id="3.40.50.12580">
    <property type="match status" value="1"/>
</dbReference>
<dbReference type="OrthoDB" id="9811865at2"/>
<dbReference type="KEGG" id="sep:SE_1946"/>
<dbReference type="RefSeq" id="WP_002485932.1">
    <property type="nucleotide sequence ID" value="NC_004461.1"/>
</dbReference>
<accession>A0A0H2VI21</accession>
<sequence>MIKQINISNMDKLKEQMERALSDGYTHVIPYSNEIQIHQSMIKAITLPKTSFIVDYTINNYYLNDCKYFGLDFVDFEDWVKNINLYPNVIYEINSTLELIDKFEVENIFDLALLTILKGHIAVEGHVVLDFKGPLKTSKGFWRSFDRNDLTYRDKFFLNTIAYAHKQRIPFTRVPFNDHDSIRYYDSVLLSTKFKAPRWLVTPIKNYSVKKHKEISYIYKKDSSKLKNHVVFLGFDFGYRGNSKYLFNYFVKHNPMIESYFITDERTGPHFISTNDENVKNLIETATFVITESYIPDDIHPNGKIIQLWHGTPIKKLFLDSKEPHQNLNIYNYRARKYNKWTQQDYLIVDSEESKTYFESAFPSQKIDILPVGYPRNNYLLNRINDVGLHKRIFSEINIDPTKRVLLYAPTWKTNSSDDDIFPINEQLLKHYNVIYKGHVESKNDLVPEGVIIPPNNIETQDLIIISDVVLTDYSSIIFDALTVDKKGCLYTPNHSQYVEERGVYQDVMDTLKPIWYTDAELLINDLITDSIPQLNNKYTNKNNQSFEYISKLISNQLK</sequence>
<dbReference type="AlphaFoldDB" id="A0A0H2VI21"/>
<keyword evidence="3" id="KW-1003">Cell membrane</keyword>
<comment type="similarity">
    <text evidence="2">Belongs to the CDP-glycerol glycerophosphotransferase family.</text>
</comment>
<dbReference type="GO" id="GO:0005886">
    <property type="term" value="C:plasma membrane"/>
    <property type="evidence" value="ECO:0007669"/>
    <property type="project" value="UniProtKB-SubCell"/>
</dbReference>
<evidence type="ECO:0000256" key="2">
    <source>
        <dbReference type="ARBA" id="ARBA00010488"/>
    </source>
</evidence>
<dbReference type="InterPro" id="IPR043148">
    <property type="entry name" value="TagF_C"/>
</dbReference>
<dbReference type="Gene3D" id="3.40.50.11820">
    <property type="match status" value="1"/>
</dbReference>
<keyword evidence="5" id="KW-0777">Teichoic acid biosynthesis</keyword>
<dbReference type="GO" id="GO:0019350">
    <property type="term" value="P:teichoic acid biosynthetic process"/>
    <property type="evidence" value="ECO:0007669"/>
    <property type="project" value="UniProtKB-KW"/>
</dbReference>
<dbReference type="PIRSF" id="PIRSF032341">
    <property type="entry name" value="UCP032341_glycerophostrnsf"/>
    <property type="match status" value="1"/>
</dbReference>
<dbReference type="PANTHER" id="PTHR37316">
    <property type="entry name" value="TEICHOIC ACID GLYCEROL-PHOSPHATE PRIMASE"/>
    <property type="match status" value="1"/>
</dbReference>
<evidence type="ECO:0000256" key="6">
    <source>
        <dbReference type="ARBA" id="ARBA00023136"/>
    </source>
</evidence>
<evidence type="ECO:0000256" key="3">
    <source>
        <dbReference type="ARBA" id="ARBA00022475"/>
    </source>
</evidence>
<gene>
    <name evidence="7" type="ordered locus">SE_1946</name>
</gene>
<dbReference type="eggNOG" id="COG1887">
    <property type="taxonomic scope" value="Bacteria"/>
</dbReference>
<dbReference type="SUPFAM" id="SSF53756">
    <property type="entry name" value="UDP-Glycosyltransferase/glycogen phosphorylase"/>
    <property type="match status" value="1"/>
</dbReference>
<comment type="subcellular location">
    <subcellularLocation>
        <location evidence="1">Cell membrane</location>
        <topology evidence="1">Peripheral membrane protein</topology>
    </subcellularLocation>
</comment>
<dbReference type="InterPro" id="IPR051612">
    <property type="entry name" value="Teichoic_Acid_Biosynth"/>
</dbReference>
<dbReference type="PATRIC" id="fig|176280.10.peg.1899"/>
<dbReference type="HOGENOM" id="CLU_489071_0_0_9"/>
<dbReference type="InterPro" id="IPR007554">
    <property type="entry name" value="Glycerophosphate_synth"/>
</dbReference>
<dbReference type="EMBL" id="AE015929">
    <property type="protein sequence ID" value="AAO05587.1"/>
    <property type="molecule type" value="Genomic_DNA"/>
</dbReference>
<dbReference type="InterPro" id="IPR016993">
    <property type="entry name" value="SA2157_glycerophostrnsf"/>
</dbReference>
<evidence type="ECO:0000256" key="1">
    <source>
        <dbReference type="ARBA" id="ARBA00004202"/>
    </source>
</evidence>
<dbReference type="InterPro" id="IPR043149">
    <property type="entry name" value="TagF_N"/>
</dbReference>
<evidence type="ECO:0000256" key="5">
    <source>
        <dbReference type="ARBA" id="ARBA00022944"/>
    </source>
</evidence>
<evidence type="ECO:0000313" key="8">
    <source>
        <dbReference type="Proteomes" id="UP000001411"/>
    </source>
</evidence>
<keyword evidence="6" id="KW-0472">Membrane</keyword>